<organism evidence="1 2">
    <name type="scientific">Eretmocerus hayati</name>
    <dbReference type="NCBI Taxonomy" id="131215"/>
    <lineage>
        <taxon>Eukaryota</taxon>
        <taxon>Metazoa</taxon>
        <taxon>Ecdysozoa</taxon>
        <taxon>Arthropoda</taxon>
        <taxon>Hexapoda</taxon>
        <taxon>Insecta</taxon>
        <taxon>Pterygota</taxon>
        <taxon>Neoptera</taxon>
        <taxon>Endopterygota</taxon>
        <taxon>Hymenoptera</taxon>
        <taxon>Apocrita</taxon>
        <taxon>Proctotrupomorpha</taxon>
        <taxon>Chalcidoidea</taxon>
        <taxon>Aphelinidae</taxon>
        <taxon>Aphelininae</taxon>
        <taxon>Eretmocerus</taxon>
    </lineage>
</organism>
<accession>A0ACC2N432</accession>
<dbReference type="Proteomes" id="UP001239111">
    <property type="component" value="Chromosome 4"/>
</dbReference>
<reference evidence="1" key="1">
    <citation type="submission" date="2023-04" db="EMBL/GenBank/DDBJ databases">
        <title>A chromosome-level genome assembly of the parasitoid wasp Eretmocerus hayati.</title>
        <authorList>
            <person name="Zhong Y."/>
            <person name="Liu S."/>
            <person name="Liu Y."/>
        </authorList>
    </citation>
    <scope>NUCLEOTIDE SEQUENCE</scope>
    <source>
        <strain evidence="1">ZJU_SS_LIU_2023</strain>
    </source>
</reference>
<comment type="caution">
    <text evidence="1">The sequence shown here is derived from an EMBL/GenBank/DDBJ whole genome shotgun (WGS) entry which is preliminary data.</text>
</comment>
<proteinExistence type="predicted"/>
<keyword evidence="2" id="KW-1185">Reference proteome</keyword>
<sequence length="622" mass="70081">MNKPSRKTAFKTCIVPTCRSNTTRTPRKIFIHVPDEQQLRNKWCEAVGRAPEQTRGNCYCCEDHFTLENDIAHYHIFNAIGGRKRVKPGVIPHRNLPSQLSTQINDCDEIIHELKKQKLVDDDTVDTPLVTVTDASNNNDMPDKNMLAATLDNQQIHVIQVANNQNQTISRDPLLNQTVQSCSSVDLQPVVSCAVSYENAPSVSDLIPGTTVHFSKKKEKHSQSAQTIRDVYDVGVTCKPKVKSIFTQVQEKILRRQNHKIKSIGVQTDIMNCGCKNLGSSKSLSKSVNGAVDEGILNTSIDTIESLCTDSSVYQASCESTTHTSEKETKLELLRQHVYDNVTKLVIENDPLLFLGVPKDALYVPHELSKITGISFKNICLTLKKIRQNHVNATLAYDFGYSDRHVARISESTVPVLAQVLKKLIFWPSKDTVMKNLPIAFRHKFREVQSIIDAFEIKIEKPGDALYQASSWSDYKHDNTWKYLISVDPSCTISFISEGYSGRISDTYLLEECGYLAKLPPGCEILADRGFKNASKLIEMHHCKIVVPCTVKAGEKCLEEDVRRSKEIASCRIHVERVIERIREFKFLDMNSCSDNKNIYLLDDIVIIAGALVNLQGRMIRK</sequence>
<dbReference type="EMBL" id="CM056744">
    <property type="protein sequence ID" value="KAJ8665812.1"/>
    <property type="molecule type" value="Genomic_DNA"/>
</dbReference>
<evidence type="ECO:0000313" key="2">
    <source>
        <dbReference type="Proteomes" id="UP001239111"/>
    </source>
</evidence>
<protein>
    <submittedName>
        <fullName evidence="1">Uncharacterized protein</fullName>
    </submittedName>
</protein>
<name>A0ACC2N432_9HYME</name>
<evidence type="ECO:0000313" key="1">
    <source>
        <dbReference type="EMBL" id="KAJ8665812.1"/>
    </source>
</evidence>
<gene>
    <name evidence="1" type="ORF">QAD02_007474</name>
</gene>